<dbReference type="NCBIfam" id="TIGR02243">
    <property type="entry name" value="putative baseplate assembly protein"/>
    <property type="match status" value="1"/>
</dbReference>
<dbReference type="EMBL" id="JAHKRT010000007">
    <property type="protein sequence ID" value="MBU3078991.1"/>
    <property type="molecule type" value="Genomic_DNA"/>
</dbReference>
<accession>A0ABS6BL15</accession>
<dbReference type="InterPro" id="IPR011749">
    <property type="entry name" value="CHP02243"/>
</dbReference>
<reference evidence="1 2" key="1">
    <citation type="submission" date="2021-06" db="EMBL/GenBank/DDBJ databases">
        <title>Sphingomonas sp. XMGL2, whole genome shotgun sequencing project.</title>
        <authorList>
            <person name="Zhao G."/>
            <person name="Shen L."/>
        </authorList>
    </citation>
    <scope>NUCLEOTIDE SEQUENCE [LARGE SCALE GENOMIC DNA]</scope>
    <source>
        <strain evidence="1 2">XMGL2</strain>
    </source>
</reference>
<proteinExistence type="predicted"/>
<dbReference type="RefSeq" id="WP_216326243.1">
    <property type="nucleotide sequence ID" value="NZ_JAHKRT010000007.1"/>
</dbReference>
<dbReference type="Proteomes" id="UP000776276">
    <property type="component" value="Unassembled WGS sequence"/>
</dbReference>
<evidence type="ECO:0000313" key="2">
    <source>
        <dbReference type="Proteomes" id="UP000776276"/>
    </source>
</evidence>
<keyword evidence="2" id="KW-1185">Reference proteome</keyword>
<evidence type="ECO:0000313" key="1">
    <source>
        <dbReference type="EMBL" id="MBU3078991.1"/>
    </source>
</evidence>
<protein>
    <submittedName>
        <fullName evidence="1">Baseplate assembly protein</fullName>
    </submittedName>
</protein>
<organism evidence="1 2">
    <name type="scientific">Sphingomonas quercus</name>
    <dbReference type="NCBI Taxonomy" id="2842451"/>
    <lineage>
        <taxon>Bacteria</taxon>
        <taxon>Pseudomonadati</taxon>
        <taxon>Pseudomonadota</taxon>
        <taxon>Alphaproteobacteria</taxon>
        <taxon>Sphingomonadales</taxon>
        <taxon>Sphingomonadaceae</taxon>
        <taxon>Sphingomonas</taxon>
    </lineage>
</organism>
<comment type="caution">
    <text evidence="1">The sequence shown here is derived from an EMBL/GenBank/DDBJ whole genome shotgun (WGS) entry which is preliminary data.</text>
</comment>
<name>A0ABS6BL15_9SPHN</name>
<gene>
    <name evidence="1" type="ORF">KOF26_14105</name>
</gene>
<sequence>MTLSADGAIWCGDDRRSGVLANPAHPLNGVDFVEYRRAPLAPPGERNLLDVTFLKPPPALAADDFAVLGGVRIIDIRVLGVAPVVDPRTLTLFLNKEGDFSTYILSVVHPLIDEERSEARFSFKAGCPTEFDCRLSVECPPEALIEPALDYLAKDYQSFRRLLLDLIAARNPGWQERLPADLGMTIVELIAYAGDYLSYLQDAGPGTEGYLDTCLHRVSAARHARLVDYRMHQGRNAFTFVHLATEAVGGAPIPLGTRLLTRIGRPLIGETAAPGATISIQPQFDSDPALADVTVFETTTAVTIRAAHNELRIHSGGDAECCLAAGTCQAFLYRLANADGTGAAVRPQFRPGDWLLFEEVLDPRNGSPYDADPAHRQVVRITAVADAVDEAFTDALTGGALTARLNPADPPLPLQRVEWRVEDALASAFCLSAVLDDETIVGPVTIARGNIVPADHGRSLVEVHDVGPDPGAGRWPLPSLALAAGPLTWQAPASALEFDATGTPLLGRTELDIPASAAAPAIVLMMSFPGQPDEIWTPQPSLLESDVYDQHFVAEIDNDGAATLRFGDDHYGRRPLDAARVVARYRIGNGAAGNIGRESLVHLVTPDPPPPGFQPVTRLFQPLPGRGGEDAETIEHVRQIAPEQFRAIQFRAVTEADWEEVALRHPDVAAARATFRWTGSWHTIFVAIHPHDEAKLRRLPGGGAELAPDFAAMMRAHLMRFKLAGYDLAVRAAVYVPLEIEVMICVAPGYFRGDVLAAVAARLSNRAGGLFDLDDYRFGEPVYLSRLYAAIEAIDGVDSATARMFKRYWDAPRDELARGVIEMAPFEIARLDNDASLPENGVLRLIAVGGL</sequence>